<dbReference type="InterPro" id="IPR036514">
    <property type="entry name" value="SGNH_hydro_sf"/>
</dbReference>
<evidence type="ECO:0000313" key="1">
    <source>
        <dbReference type="EMBL" id="WOJ93176.1"/>
    </source>
</evidence>
<reference evidence="1 2" key="1">
    <citation type="submission" date="2023-10" db="EMBL/GenBank/DDBJ databases">
        <title>Two novel species belonging to the OM43/NOR5 clade.</title>
        <authorList>
            <person name="Park M."/>
        </authorList>
    </citation>
    <scope>NUCLEOTIDE SEQUENCE [LARGE SCALE GENOMIC DNA]</scope>
    <source>
        <strain evidence="1 2">IMCC43200</strain>
    </source>
</reference>
<evidence type="ECO:0000313" key="2">
    <source>
        <dbReference type="Proteomes" id="UP001626537"/>
    </source>
</evidence>
<organism evidence="1 2">
    <name type="scientific">Congregibacter variabilis</name>
    <dbReference type="NCBI Taxonomy" id="3081200"/>
    <lineage>
        <taxon>Bacteria</taxon>
        <taxon>Pseudomonadati</taxon>
        <taxon>Pseudomonadota</taxon>
        <taxon>Gammaproteobacteria</taxon>
        <taxon>Cellvibrionales</taxon>
        <taxon>Halieaceae</taxon>
        <taxon>Congregibacter</taxon>
    </lineage>
</organism>
<proteinExistence type="predicted"/>
<accession>A0ABZ0I1X5</accession>
<gene>
    <name evidence="1" type="ORF">R0135_15515</name>
</gene>
<dbReference type="EMBL" id="CP136864">
    <property type="protein sequence ID" value="WOJ93176.1"/>
    <property type="molecule type" value="Genomic_DNA"/>
</dbReference>
<sequence length="247" mass="27896">MYQWNTLRTLAGLLLCIPLIHVALMVSRDISTYLDPSPEVWDGEISALITSDLDAVIPNEPVVVIGGHRVRLWKDLAVSLLPKATLLRPLGDATLEDLIHHYDRLAAFYRPDILVVFPGYADLHLRDEKTPSDFKNSLRALLDLDEEYGASSWRYVIAPVQMPLHPEDRERISLISKTIKPLEEELPDLTIIDPNPILSRMDGTPNPAYYRGDGVNLSPSGYERISLLLATEIKTRQEREHLKTASQ</sequence>
<evidence type="ECO:0008006" key="3">
    <source>
        <dbReference type="Google" id="ProtNLM"/>
    </source>
</evidence>
<keyword evidence="2" id="KW-1185">Reference proteome</keyword>
<name>A0ABZ0I1X5_9GAMM</name>
<dbReference type="Proteomes" id="UP001626537">
    <property type="component" value="Chromosome"/>
</dbReference>
<dbReference type="Gene3D" id="3.40.50.1110">
    <property type="entry name" value="SGNH hydrolase"/>
    <property type="match status" value="1"/>
</dbReference>
<protein>
    <recommendedName>
        <fullName evidence="3">SGNH hydrolase-type esterase domain-containing protein</fullName>
    </recommendedName>
</protein>
<dbReference type="SUPFAM" id="SSF52266">
    <property type="entry name" value="SGNH hydrolase"/>
    <property type="match status" value="1"/>
</dbReference>
<dbReference type="RefSeq" id="WP_407347834.1">
    <property type="nucleotide sequence ID" value="NZ_CP136864.1"/>
</dbReference>